<organism evidence="3 4">
    <name type="scientific">Streptomyces ortus</name>
    <dbReference type="NCBI Taxonomy" id="2867268"/>
    <lineage>
        <taxon>Bacteria</taxon>
        <taxon>Bacillati</taxon>
        <taxon>Actinomycetota</taxon>
        <taxon>Actinomycetes</taxon>
        <taxon>Kitasatosporales</taxon>
        <taxon>Streptomycetaceae</taxon>
        <taxon>Streptomyces</taxon>
    </lineage>
</organism>
<dbReference type="InterPro" id="IPR025326">
    <property type="entry name" value="DUF4232"/>
</dbReference>
<gene>
    <name evidence="3" type="ORF">K3769_23440</name>
</gene>
<proteinExistence type="predicted"/>
<sequence>MRKSTRTRSFSRTTASSLAVAALALVGFQATAQSASAATTAATAKASSIAACTTANTKVTVGKASRPINHLLLKATNTGSKPCYAYSAPFLRAGADAQAPLRWVEDSTPQSVLTLEPGRTAYAGILTYSPDGEGGSQVKDLGVLFTDRSGRPAGSEKSLRLPDGGVFFNSAAAVTYWQDNAADALFW</sequence>
<reference evidence="3" key="1">
    <citation type="journal article" date="2022" name="bioRxiv">
        <title>Discovery and biosynthetic assessment of Streptomyces ortus sp nov. isolated from a deep-sea sponge.</title>
        <authorList>
            <person name="Williams S.E."/>
        </authorList>
    </citation>
    <scope>NUCLEOTIDE SEQUENCE</scope>
    <source>
        <strain evidence="3">A15ISP2-DRY2</strain>
    </source>
</reference>
<evidence type="ECO:0000259" key="2">
    <source>
        <dbReference type="Pfam" id="PF14016"/>
    </source>
</evidence>
<feature type="signal peptide" evidence="1">
    <location>
        <begin position="1"/>
        <end position="32"/>
    </location>
</feature>
<accession>A0ABT3V6T9</accession>
<dbReference type="RefSeq" id="WP_267028324.1">
    <property type="nucleotide sequence ID" value="NZ_JAIFZO010000002.1"/>
</dbReference>
<feature type="domain" description="DUF4232" evidence="2">
    <location>
        <begin position="52"/>
        <end position="178"/>
    </location>
</feature>
<dbReference type="Proteomes" id="UP001165590">
    <property type="component" value="Unassembled WGS sequence"/>
</dbReference>
<comment type="caution">
    <text evidence="3">The sequence shown here is derived from an EMBL/GenBank/DDBJ whole genome shotgun (WGS) entry which is preliminary data.</text>
</comment>
<feature type="chain" id="PRO_5046664012" evidence="1">
    <location>
        <begin position="33"/>
        <end position="187"/>
    </location>
</feature>
<evidence type="ECO:0000313" key="3">
    <source>
        <dbReference type="EMBL" id="MCX4235674.1"/>
    </source>
</evidence>
<protein>
    <submittedName>
        <fullName evidence="3">DUF4232 domain-containing protein</fullName>
    </submittedName>
</protein>
<evidence type="ECO:0000256" key="1">
    <source>
        <dbReference type="SAM" id="SignalP"/>
    </source>
</evidence>
<keyword evidence="1" id="KW-0732">Signal</keyword>
<dbReference type="Pfam" id="PF14016">
    <property type="entry name" value="DUF4232"/>
    <property type="match status" value="1"/>
</dbReference>
<keyword evidence="4" id="KW-1185">Reference proteome</keyword>
<dbReference type="EMBL" id="JAIFZO010000002">
    <property type="protein sequence ID" value="MCX4235674.1"/>
    <property type="molecule type" value="Genomic_DNA"/>
</dbReference>
<evidence type="ECO:0000313" key="4">
    <source>
        <dbReference type="Proteomes" id="UP001165590"/>
    </source>
</evidence>
<name>A0ABT3V6T9_9ACTN</name>